<comment type="caution">
    <text evidence="3">The sequence shown here is derived from an EMBL/GenBank/DDBJ whole genome shotgun (WGS) entry which is preliminary data.</text>
</comment>
<dbReference type="Gramene" id="rna10907">
    <property type="protein sequence ID" value="RHN74790.1"/>
    <property type="gene ID" value="gene10907"/>
</dbReference>
<dbReference type="PANTHER" id="PTHR33463:SF209">
    <property type="entry name" value="DISEASE RESISTANCE PROTEIN RPS2-LIKE"/>
    <property type="match status" value="1"/>
</dbReference>
<name>A0A396J9G6_MEDTR</name>
<evidence type="ECO:0000313" key="3">
    <source>
        <dbReference type="EMBL" id="RHN74790.1"/>
    </source>
</evidence>
<keyword evidence="1" id="KW-0611">Plant defense</keyword>
<dbReference type="Pfam" id="PF23247">
    <property type="entry name" value="LRR_RPS2"/>
    <property type="match status" value="1"/>
</dbReference>
<dbReference type="InterPro" id="IPR032675">
    <property type="entry name" value="LRR_dom_sf"/>
</dbReference>
<protein>
    <submittedName>
        <fullName evidence="3">Putative leucine-rich repeat domain, L domain-containing protein</fullName>
    </submittedName>
</protein>
<reference evidence="3" key="1">
    <citation type="journal article" date="2018" name="Nat. Plants">
        <title>Whole-genome landscape of Medicago truncatula symbiotic genes.</title>
        <authorList>
            <person name="Pecrix Y."/>
            <person name="Gamas P."/>
            <person name="Carrere S."/>
        </authorList>
    </citation>
    <scope>NUCLEOTIDE SEQUENCE</scope>
    <source>
        <tissue evidence="3">Leaves</tissue>
    </source>
</reference>
<gene>
    <name evidence="3" type="ORF">MtrunA17_Chr2g0314141</name>
</gene>
<feature type="domain" description="Disease resistance protein At4g27190-like leucine-rich repeats" evidence="2">
    <location>
        <begin position="2"/>
        <end position="120"/>
    </location>
</feature>
<proteinExistence type="predicted"/>
<accession>A0A396J9G6</accession>
<dbReference type="EMBL" id="PSQE01000002">
    <property type="protein sequence ID" value="RHN74790.1"/>
    <property type="molecule type" value="Genomic_DNA"/>
</dbReference>
<dbReference type="InterPro" id="IPR057135">
    <property type="entry name" value="At4g27190-like_LRR"/>
</dbReference>
<dbReference type="AlphaFoldDB" id="A0A396J9G6"/>
<dbReference type="Proteomes" id="UP000265566">
    <property type="component" value="Chromosome 2"/>
</dbReference>
<dbReference type="PANTHER" id="PTHR33463">
    <property type="entry name" value="NB-ARC DOMAIN-CONTAINING PROTEIN-RELATED"/>
    <property type="match status" value="1"/>
</dbReference>
<dbReference type="SUPFAM" id="SSF52047">
    <property type="entry name" value="RNI-like"/>
    <property type="match status" value="1"/>
</dbReference>
<evidence type="ECO:0000259" key="2">
    <source>
        <dbReference type="Pfam" id="PF23247"/>
    </source>
</evidence>
<organism evidence="3">
    <name type="scientific">Medicago truncatula</name>
    <name type="common">Barrel medic</name>
    <name type="synonym">Medicago tribuloides</name>
    <dbReference type="NCBI Taxonomy" id="3880"/>
    <lineage>
        <taxon>Eukaryota</taxon>
        <taxon>Viridiplantae</taxon>
        <taxon>Streptophyta</taxon>
        <taxon>Embryophyta</taxon>
        <taxon>Tracheophyta</taxon>
        <taxon>Spermatophyta</taxon>
        <taxon>Magnoliopsida</taxon>
        <taxon>eudicotyledons</taxon>
        <taxon>Gunneridae</taxon>
        <taxon>Pentapetalae</taxon>
        <taxon>rosids</taxon>
        <taxon>fabids</taxon>
        <taxon>Fabales</taxon>
        <taxon>Fabaceae</taxon>
        <taxon>Papilionoideae</taxon>
        <taxon>50 kb inversion clade</taxon>
        <taxon>NPAAA clade</taxon>
        <taxon>Hologalegina</taxon>
        <taxon>IRL clade</taxon>
        <taxon>Trifolieae</taxon>
        <taxon>Medicago</taxon>
    </lineage>
</organism>
<dbReference type="InterPro" id="IPR050905">
    <property type="entry name" value="Plant_NBS-LRR"/>
</dbReference>
<sequence>MVHKCDFLSDVLFQPNLLEVLMNLEELDVEDFNSLEAVFNLRGEFAKYIVVQNSTQLKKLKLSNLPKLKHVSKEDPHYPMRFQNLSDVSVAECKSLISFFPLSVSRDMMQLQSLQASNCGIQEIVAKEGTKEIVKFVFPRLTSLTLEYLPKLKAFFLGVHSLQCKSLKTIKLFSCPNIELFKAEPLRLQEST</sequence>
<evidence type="ECO:0000256" key="1">
    <source>
        <dbReference type="ARBA" id="ARBA00022821"/>
    </source>
</evidence>
<dbReference type="Gene3D" id="3.80.10.10">
    <property type="entry name" value="Ribonuclease Inhibitor"/>
    <property type="match status" value="1"/>
</dbReference>